<name>A0A2G8K603_STIJA</name>
<dbReference type="InterPro" id="IPR001496">
    <property type="entry name" value="SOCS_box"/>
</dbReference>
<reference evidence="5 6" key="1">
    <citation type="journal article" date="2017" name="PLoS Biol.">
        <title>The sea cucumber genome provides insights into morphological evolution and visceral regeneration.</title>
        <authorList>
            <person name="Zhang X."/>
            <person name="Sun L."/>
            <person name="Yuan J."/>
            <person name="Sun Y."/>
            <person name="Gao Y."/>
            <person name="Zhang L."/>
            <person name="Li S."/>
            <person name="Dai H."/>
            <person name="Hamel J.F."/>
            <person name="Liu C."/>
            <person name="Yu Y."/>
            <person name="Liu S."/>
            <person name="Lin W."/>
            <person name="Guo K."/>
            <person name="Jin S."/>
            <person name="Xu P."/>
            <person name="Storey K.B."/>
            <person name="Huan P."/>
            <person name="Zhang T."/>
            <person name="Zhou Y."/>
            <person name="Zhang J."/>
            <person name="Lin C."/>
            <person name="Li X."/>
            <person name="Xing L."/>
            <person name="Huo D."/>
            <person name="Sun M."/>
            <person name="Wang L."/>
            <person name="Mercier A."/>
            <person name="Li F."/>
            <person name="Yang H."/>
            <person name="Xiang J."/>
        </authorList>
    </citation>
    <scope>NUCLEOTIDE SEQUENCE [LARGE SCALE GENOMIC DNA]</scope>
    <source>
        <strain evidence="5">Shaxun</strain>
        <tissue evidence="5">Muscle</tissue>
    </source>
</reference>
<proteinExistence type="predicted"/>
<dbReference type="InterPro" id="IPR002110">
    <property type="entry name" value="Ankyrin_rpt"/>
</dbReference>
<dbReference type="CDD" id="cd03587">
    <property type="entry name" value="SOCS"/>
    <property type="match status" value="1"/>
</dbReference>
<evidence type="ECO:0000313" key="6">
    <source>
        <dbReference type="Proteomes" id="UP000230750"/>
    </source>
</evidence>
<dbReference type="SMART" id="SM00248">
    <property type="entry name" value="ANK"/>
    <property type="match status" value="7"/>
</dbReference>
<dbReference type="Gene3D" id="1.25.40.20">
    <property type="entry name" value="Ankyrin repeat-containing domain"/>
    <property type="match status" value="3"/>
</dbReference>
<dbReference type="Proteomes" id="UP000230750">
    <property type="component" value="Unassembled WGS sequence"/>
</dbReference>
<dbReference type="PROSITE" id="PS50225">
    <property type="entry name" value="SOCS"/>
    <property type="match status" value="1"/>
</dbReference>
<feature type="repeat" description="ANK" evidence="3">
    <location>
        <begin position="65"/>
        <end position="97"/>
    </location>
</feature>
<evidence type="ECO:0000256" key="2">
    <source>
        <dbReference type="ARBA" id="ARBA00023043"/>
    </source>
</evidence>
<dbReference type="AlphaFoldDB" id="A0A2G8K603"/>
<dbReference type="Gene3D" id="1.10.750.20">
    <property type="entry name" value="SOCS box"/>
    <property type="match status" value="1"/>
</dbReference>
<dbReference type="Pfam" id="PF07525">
    <property type="entry name" value="SOCS_box"/>
    <property type="match status" value="1"/>
</dbReference>
<evidence type="ECO:0000259" key="4">
    <source>
        <dbReference type="PROSITE" id="PS50225"/>
    </source>
</evidence>
<dbReference type="InterPro" id="IPR036770">
    <property type="entry name" value="Ankyrin_rpt-contain_sf"/>
</dbReference>
<dbReference type="OrthoDB" id="21416at2759"/>
<feature type="repeat" description="ANK" evidence="3">
    <location>
        <begin position="215"/>
        <end position="247"/>
    </location>
</feature>
<dbReference type="SMART" id="SM00969">
    <property type="entry name" value="SOCS_box"/>
    <property type="match status" value="1"/>
</dbReference>
<dbReference type="InterPro" id="IPR036036">
    <property type="entry name" value="SOCS_box-like_dom_sf"/>
</dbReference>
<evidence type="ECO:0000256" key="1">
    <source>
        <dbReference type="ARBA" id="ARBA00022737"/>
    </source>
</evidence>
<keyword evidence="6" id="KW-1185">Reference proteome</keyword>
<protein>
    <submittedName>
        <fullName evidence="5">Putative ankyrin-1</fullName>
    </submittedName>
</protein>
<dbReference type="PROSITE" id="PS50088">
    <property type="entry name" value="ANK_REPEAT"/>
    <property type="match status" value="5"/>
</dbReference>
<evidence type="ECO:0000313" key="5">
    <source>
        <dbReference type="EMBL" id="PIK43440.1"/>
    </source>
</evidence>
<gene>
    <name evidence="5" type="ORF">BSL78_19726</name>
</gene>
<feature type="repeat" description="ANK" evidence="3">
    <location>
        <begin position="144"/>
        <end position="177"/>
    </location>
</feature>
<keyword evidence="1" id="KW-0677">Repeat</keyword>
<sequence length="464" mass="51431">MSRKNTYGSRLPEFLNDEELQTFLDEHLTEACSNGDIDQVIDLLQKGASVEGDAWIQSQLLDGENFMTPLMSASMNGHHKIVKLLLGNDAEPNKGDRYNVTPLHCAALSGHEHCIELLIRAGSNVRAATLNYNRIGVHQKPHRAGTTSLHLAARQNHPGCIKRLLEDGKADINQANVLGLTALNIACQNGHEESILTLINFGKEGCLSHVASQVSADTTLHHCVRHGLVQATRELLKYGMDPNKRNAAGYTPLHFAVVQNCVPHADMIRVLIENGRGIDVNAAIGDELAGIRNRAGRKGAGLRALHLVAFSPPEVSHSHELHTMEYHLSTEFVTNADPNTPIRDVNSASLLIQYGADTSVCYKGRTLMQQEIYNQSGTDLLELLIRCELRVDIPDRPDGISDEQFKVSDAERKINWLKGLSRIAPSLQQCCRIKIREFVTPLRLNRINEVPVPSKLKDYILLKY</sequence>
<organism evidence="5 6">
    <name type="scientific">Stichopus japonicus</name>
    <name type="common">Sea cucumber</name>
    <dbReference type="NCBI Taxonomy" id="307972"/>
    <lineage>
        <taxon>Eukaryota</taxon>
        <taxon>Metazoa</taxon>
        <taxon>Echinodermata</taxon>
        <taxon>Eleutherozoa</taxon>
        <taxon>Echinozoa</taxon>
        <taxon>Holothuroidea</taxon>
        <taxon>Aspidochirotacea</taxon>
        <taxon>Aspidochirotida</taxon>
        <taxon>Stichopodidae</taxon>
        <taxon>Apostichopus</taxon>
    </lineage>
</organism>
<dbReference type="PROSITE" id="PS50297">
    <property type="entry name" value="ANK_REP_REGION"/>
    <property type="match status" value="4"/>
</dbReference>
<dbReference type="PANTHER" id="PTHR24126">
    <property type="entry name" value="ANKYRIN REPEAT, PH AND SEC7 DOMAIN CONTAINING PROTEIN SECG-RELATED"/>
    <property type="match status" value="1"/>
</dbReference>
<comment type="caution">
    <text evidence="5">The sequence shown here is derived from an EMBL/GenBank/DDBJ whole genome shotgun (WGS) entry which is preliminary data.</text>
</comment>
<accession>A0A2G8K603</accession>
<dbReference type="SUPFAM" id="SSF158235">
    <property type="entry name" value="SOCS box-like"/>
    <property type="match status" value="1"/>
</dbReference>
<feature type="repeat" description="ANK" evidence="3">
    <location>
        <begin position="248"/>
        <end position="283"/>
    </location>
</feature>
<dbReference type="STRING" id="307972.A0A2G8K603"/>
<dbReference type="Pfam" id="PF12796">
    <property type="entry name" value="Ank_2"/>
    <property type="match status" value="3"/>
</dbReference>
<dbReference type="EMBL" id="MRZV01000851">
    <property type="protein sequence ID" value="PIK43440.1"/>
    <property type="molecule type" value="Genomic_DNA"/>
</dbReference>
<keyword evidence="2 3" id="KW-0040">ANK repeat</keyword>
<dbReference type="GO" id="GO:0035556">
    <property type="term" value="P:intracellular signal transduction"/>
    <property type="evidence" value="ECO:0007669"/>
    <property type="project" value="InterPro"/>
</dbReference>
<dbReference type="SUPFAM" id="SSF48403">
    <property type="entry name" value="Ankyrin repeat"/>
    <property type="match status" value="1"/>
</dbReference>
<feature type="repeat" description="ANK" evidence="3">
    <location>
        <begin position="98"/>
        <end position="130"/>
    </location>
</feature>
<dbReference type="PANTHER" id="PTHR24126:SF14">
    <property type="entry name" value="ANK_REP_REGION DOMAIN-CONTAINING PROTEIN"/>
    <property type="match status" value="1"/>
</dbReference>
<feature type="domain" description="SOCS box" evidence="4">
    <location>
        <begin position="424"/>
        <end position="460"/>
    </location>
</feature>
<evidence type="ECO:0000256" key="3">
    <source>
        <dbReference type="PROSITE-ProRule" id="PRU00023"/>
    </source>
</evidence>